<feature type="domain" description="D-isomer specific 2-hydroxyacid dehydrogenase NAD-binding" evidence="3">
    <location>
        <begin position="107"/>
        <end position="297"/>
    </location>
</feature>
<sequence length="336" mass="37083">MKPLCLTTALPFIESAPGSEPAIEGLDVRVLRGMKAGEAWPEDEADRVEVMFCTTPPPNLAKFKKLQWLQIESAGFSQLFPFGLNDGRITVTNARGIFDCPIAEWNIAMMINLARDLRTLIRHQDAHIWERSAQFTGEIRGRTVGIWGYGGIGRETARLAKVMGMRVHVLTRSGVKSRVDSTCIEGSGDPDGSLPDRYFTEQEKEEFLKGLDFLILALPLTKKTDGLLGEPDLRLLPKGAFVLNPARGPLIQEQALLAVLRDGHLGGAALDTHYAYPLPAEHPLWSFQHVILTPHISGTSFSPNFSTGLLNIFRLNAPRYLAGEPLLNIIPPTDLQ</sequence>
<protein>
    <submittedName>
        <fullName evidence="4">3-phosphoglycerate dehydrogenase</fullName>
    </submittedName>
</protein>
<dbReference type="PANTHER" id="PTHR43333">
    <property type="entry name" value="2-HACID_DH_C DOMAIN-CONTAINING PROTEIN"/>
    <property type="match status" value="1"/>
</dbReference>
<keyword evidence="2" id="KW-0520">NAD</keyword>
<dbReference type="SUPFAM" id="SSF51735">
    <property type="entry name" value="NAD(P)-binding Rossmann-fold domains"/>
    <property type="match status" value="1"/>
</dbReference>
<dbReference type="InterPro" id="IPR036291">
    <property type="entry name" value="NAD(P)-bd_dom_sf"/>
</dbReference>
<name>A0A512M782_9BACT</name>
<evidence type="ECO:0000259" key="3">
    <source>
        <dbReference type="Pfam" id="PF02826"/>
    </source>
</evidence>
<dbReference type="SUPFAM" id="SSF52283">
    <property type="entry name" value="Formate/glycerate dehydrogenase catalytic domain-like"/>
    <property type="match status" value="1"/>
</dbReference>
<dbReference type="InterPro" id="IPR006140">
    <property type="entry name" value="D-isomer_DH_NAD-bd"/>
</dbReference>
<dbReference type="CDD" id="cd05300">
    <property type="entry name" value="2-Hacid_dh_1"/>
    <property type="match status" value="1"/>
</dbReference>
<evidence type="ECO:0000313" key="5">
    <source>
        <dbReference type="Proteomes" id="UP000321577"/>
    </source>
</evidence>
<evidence type="ECO:0000313" key="4">
    <source>
        <dbReference type="EMBL" id="GEP42596.1"/>
    </source>
</evidence>
<dbReference type="GO" id="GO:0051287">
    <property type="term" value="F:NAD binding"/>
    <property type="evidence" value="ECO:0007669"/>
    <property type="project" value="InterPro"/>
</dbReference>
<keyword evidence="1" id="KW-0560">Oxidoreductase</keyword>
<proteinExistence type="predicted"/>
<evidence type="ECO:0000256" key="1">
    <source>
        <dbReference type="ARBA" id="ARBA00023002"/>
    </source>
</evidence>
<keyword evidence="5" id="KW-1185">Reference proteome</keyword>
<dbReference type="Pfam" id="PF02826">
    <property type="entry name" value="2-Hacid_dh_C"/>
    <property type="match status" value="1"/>
</dbReference>
<dbReference type="RefSeq" id="WP_146850196.1">
    <property type="nucleotide sequence ID" value="NZ_BKAG01000011.1"/>
</dbReference>
<evidence type="ECO:0000256" key="2">
    <source>
        <dbReference type="ARBA" id="ARBA00023027"/>
    </source>
</evidence>
<gene>
    <name evidence="4" type="ORF">BGE01nite_18870</name>
</gene>
<dbReference type="EMBL" id="BKAG01000011">
    <property type="protein sequence ID" value="GEP42596.1"/>
    <property type="molecule type" value="Genomic_DNA"/>
</dbReference>
<reference evidence="4 5" key="1">
    <citation type="submission" date="2019-07" db="EMBL/GenBank/DDBJ databases">
        <title>Whole genome shotgun sequence of Brevifollis gellanilyticus NBRC 108608.</title>
        <authorList>
            <person name="Hosoyama A."/>
            <person name="Uohara A."/>
            <person name="Ohji S."/>
            <person name="Ichikawa N."/>
        </authorList>
    </citation>
    <scope>NUCLEOTIDE SEQUENCE [LARGE SCALE GENOMIC DNA]</scope>
    <source>
        <strain evidence="4 5">NBRC 108608</strain>
    </source>
</reference>
<dbReference type="PANTHER" id="PTHR43333:SF1">
    <property type="entry name" value="D-ISOMER SPECIFIC 2-HYDROXYACID DEHYDROGENASE NAD-BINDING DOMAIN-CONTAINING PROTEIN"/>
    <property type="match status" value="1"/>
</dbReference>
<dbReference type="GO" id="GO:0016491">
    <property type="term" value="F:oxidoreductase activity"/>
    <property type="evidence" value="ECO:0007669"/>
    <property type="project" value="UniProtKB-KW"/>
</dbReference>
<accession>A0A512M782</accession>
<dbReference type="OrthoDB" id="9805416at2"/>
<dbReference type="Gene3D" id="3.40.50.720">
    <property type="entry name" value="NAD(P)-binding Rossmann-like Domain"/>
    <property type="match status" value="2"/>
</dbReference>
<dbReference type="Proteomes" id="UP000321577">
    <property type="component" value="Unassembled WGS sequence"/>
</dbReference>
<dbReference type="AlphaFoldDB" id="A0A512M782"/>
<comment type="caution">
    <text evidence="4">The sequence shown here is derived from an EMBL/GenBank/DDBJ whole genome shotgun (WGS) entry which is preliminary data.</text>
</comment>
<organism evidence="4 5">
    <name type="scientific">Brevifollis gellanilyticus</name>
    <dbReference type="NCBI Taxonomy" id="748831"/>
    <lineage>
        <taxon>Bacteria</taxon>
        <taxon>Pseudomonadati</taxon>
        <taxon>Verrucomicrobiota</taxon>
        <taxon>Verrucomicrobiia</taxon>
        <taxon>Verrucomicrobiales</taxon>
        <taxon>Verrucomicrobiaceae</taxon>
    </lineage>
</organism>